<keyword evidence="1" id="KW-0812">Transmembrane</keyword>
<evidence type="ECO:0000313" key="2">
    <source>
        <dbReference type="EMBL" id="ETI61994.1"/>
    </source>
</evidence>
<gene>
    <name evidence="2" type="ORF">D104_03575</name>
</gene>
<evidence type="ECO:0000256" key="1">
    <source>
        <dbReference type="SAM" id="Phobius"/>
    </source>
</evidence>
<proteinExistence type="predicted"/>
<feature type="transmembrane region" description="Helical" evidence="1">
    <location>
        <begin position="63"/>
        <end position="88"/>
    </location>
</feature>
<dbReference type="AlphaFoldDB" id="W1S1V3"/>
<evidence type="ECO:0000313" key="3">
    <source>
        <dbReference type="Proteomes" id="UP000018857"/>
    </source>
</evidence>
<accession>W1S1V3</accession>
<comment type="caution">
    <text evidence="2">The sequence shown here is derived from an EMBL/GenBank/DDBJ whole genome shotgun (WGS) entry which is preliminary data.</text>
</comment>
<reference evidence="2 3" key="1">
    <citation type="journal article" date="2014" name="Genome Announc.">
        <title>Draft Genome Sequence of Marinomonas sp. Strain D104, a Polycyclic Aromatic Hydrocarbon-Degrading Bacterium from the Deep-Sea Sediment of the Arctic Ocean.</title>
        <authorList>
            <person name="Dong C."/>
            <person name="Bai X."/>
            <person name="Lai Q."/>
            <person name="Xie Y."/>
            <person name="Chen X."/>
            <person name="Shao Z."/>
        </authorList>
    </citation>
    <scope>NUCLEOTIDE SEQUENCE [LARGE SCALE GENOMIC DNA]</scope>
    <source>
        <strain evidence="2 3">D104</strain>
    </source>
</reference>
<protein>
    <submittedName>
        <fullName evidence="2">Uncharacterized protein</fullName>
    </submittedName>
</protein>
<name>W1S1V3_9GAMM</name>
<sequence>MSVTCVLFFLLNKVDRIRLYCLVEGRFSVFLRFGFSRIVRLFLCFNNSLNHKKTIIFWLENNLLFWTVYAIFLAIFALECAKITVVIFRLF</sequence>
<dbReference type="EMBL" id="AYOZ01000003">
    <property type="protein sequence ID" value="ETI61994.1"/>
    <property type="molecule type" value="Genomic_DNA"/>
</dbReference>
<dbReference type="Proteomes" id="UP000018857">
    <property type="component" value="Unassembled WGS sequence"/>
</dbReference>
<keyword evidence="1" id="KW-0472">Membrane</keyword>
<organism evidence="2 3">
    <name type="scientific">Marinomonas profundimaris</name>
    <dbReference type="NCBI Taxonomy" id="1208321"/>
    <lineage>
        <taxon>Bacteria</taxon>
        <taxon>Pseudomonadati</taxon>
        <taxon>Pseudomonadota</taxon>
        <taxon>Gammaproteobacteria</taxon>
        <taxon>Oceanospirillales</taxon>
        <taxon>Oceanospirillaceae</taxon>
        <taxon>Marinomonas</taxon>
    </lineage>
</organism>
<keyword evidence="1" id="KW-1133">Transmembrane helix</keyword>
<keyword evidence="3" id="KW-1185">Reference proteome</keyword>